<dbReference type="EMBL" id="MUJZ01055908">
    <property type="protein sequence ID" value="OTF72484.1"/>
    <property type="molecule type" value="Genomic_DNA"/>
</dbReference>
<name>A0A1Y3AXH1_EURMA</name>
<gene>
    <name evidence="1" type="ORF">BLA29_010894</name>
</gene>
<keyword evidence="2" id="KW-1185">Reference proteome</keyword>
<evidence type="ECO:0000313" key="2">
    <source>
        <dbReference type="Proteomes" id="UP000194236"/>
    </source>
</evidence>
<dbReference type="AlphaFoldDB" id="A0A1Y3AXH1"/>
<dbReference type="Proteomes" id="UP000194236">
    <property type="component" value="Unassembled WGS sequence"/>
</dbReference>
<reference evidence="1 2" key="1">
    <citation type="submission" date="2017-03" db="EMBL/GenBank/DDBJ databases">
        <title>Genome Survey of Euroglyphus maynei.</title>
        <authorList>
            <person name="Arlian L.G."/>
            <person name="Morgan M.S."/>
            <person name="Rider S.D."/>
        </authorList>
    </citation>
    <scope>NUCLEOTIDE SEQUENCE [LARGE SCALE GENOMIC DNA]</scope>
    <source>
        <strain evidence="1">Arlian Lab</strain>
        <tissue evidence="1">Whole body</tissue>
    </source>
</reference>
<organism evidence="1 2">
    <name type="scientific">Euroglyphus maynei</name>
    <name type="common">Mayne's house dust mite</name>
    <dbReference type="NCBI Taxonomy" id="6958"/>
    <lineage>
        <taxon>Eukaryota</taxon>
        <taxon>Metazoa</taxon>
        <taxon>Ecdysozoa</taxon>
        <taxon>Arthropoda</taxon>
        <taxon>Chelicerata</taxon>
        <taxon>Arachnida</taxon>
        <taxon>Acari</taxon>
        <taxon>Acariformes</taxon>
        <taxon>Sarcoptiformes</taxon>
        <taxon>Astigmata</taxon>
        <taxon>Psoroptidia</taxon>
        <taxon>Analgoidea</taxon>
        <taxon>Pyroglyphidae</taxon>
        <taxon>Pyroglyphinae</taxon>
        <taxon>Euroglyphus</taxon>
    </lineage>
</organism>
<protein>
    <submittedName>
        <fullName evidence="1">Uncharacterized protein</fullName>
    </submittedName>
</protein>
<comment type="caution">
    <text evidence="1">The sequence shown here is derived from an EMBL/GenBank/DDBJ whole genome shotgun (WGS) entry which is preliminary data.</text>
</comment>
<proteinExistence type="predicted"/>
<accession>A0A1Y3AXH1</accession>
<sequence length="61" mass="7185">MLRILKISDPSSLKIILVQFHYMTRDLNKLSVYYVAGVTLYIGNNQLQKSRFTFYILMIIV</sequence>
<evidence type="ECO:0000313" key="1">
    <source>
        <dbReference type="EMBL" id="OTF72484.1"/>
    </source>
</evidence>